<proteinExistence type="inferred from homology"/>
<name>A0A5C5ZHR3_9BACT</name>
<evidence type="ECO:0008006" key="5">
    <source>
        <dbReference type="Google" id="ProtNLM"/>
    </source>
</evidence>
<dbReference type="GO" id="GO:0006355">
    <property type="term" value="P:regulation of DNA-templated transcription"/>
    <property type="evidence" value="ECO:0007669"/>
    <property type="project" value="InterPro"/>
</dbReference>
<evidence type="ECO:0000256" key="2">
    <source>
        <dbReference type="ARBA" id="ARBA00049988"/>
    </source>
</evidence>
<dbReference type="Gene3D" id="1.20.5.780">
    <property type="entry name" value="Single helix bin"/>
    <property type="match status" value="1"/>
</dbReference>
<keyword evidence="4" id="KW-1185">Reference proteome</keyword>
<gene>
    <name evidence="3" type="ORF">Mal64_35470</name>
</gene>
<dbReference type="EMBL" id="SJPQ01000004">
    <property type="protein sequence ID" value="TWT86718.1"/>
    <property type="molecule type" value="Genomic_DNA"/>
</dbReference>
<dbReference type="Pfam" id="PF08681">
    <property type="entry name" value="TacA1"/>
    <property type="match status" value="1"/>
</dbReference>
<dbReference type="InterPro" id="IPR014795">
    <property type="entry name" value="TacA_1-like"/>
</dbReference>
<accession>A0A5C5ZHR3</accession>
<dbReference type="SUPFAM" id="SSF47598">
    <property type="entry name" value="Ribbon-helix-helix"/>
    <property type="match status" value="1"/>
</dbReference>
<reference evidence="3 4" key="1">
    <citation type="submission" date="2019-02" db="EMBL/GenBank/DDBJ databases">
        <title>Deep-cultivation of Planctomycetes and their phenomic and genomic characterization uncovers novel biology.</title>
        <authorList>
            <person name="Wiegand S."/>
            <person name="Jogler M."/>
            <person name="Boedeker C."/>
            <person name="Pinto D."/>
            <person name="Vollmers J."/>
            <person name="Rivas-Marin E."/>
            <person name="Kohn T."/>
            <person name="Peeters S.H."/>
            <person name="Heuer A."/>
            <person name="Rast P."/>
            <person name="Oberbeckmann S."/>
            <person name="Bunk B."/>
            <person name="Jeske O."/>
            <person name="Meyerdierks A."/>
            <person name="Storesund J.E."/>
            <person name="Kallscheuer N."/>
            <person name="Luecker S."/>
            <person name="Lage O.M."/>
            <person name="Pohl T."/>
            <person name="Merkel B.J."/>
            <person name="Hornburger P."/>
            <person name="Mueller R.-W."/>
            <person name="Bruemmer F."/>
            <person name="Labrenz M."/>
            <person name="Spormann A.M."/>
            <person name="Op Den Camp H."/>
            <person name="Overmann J."/>
            <person name="Amann R."/>
            <person name="Jetten M.S.M."/>
            <person name="Mascher T."/>
            <person name="Medema M.H."/>
            <person name="Devos D.P."/>
            <person name="Kaster A.-K."/>
            <person name="Ovreas L."/>
            <person name="Rohde M."/>
            <person name="Galperin M.Y."/>
            <person name="Jogler C."/>
        </authorList>
    </citation>
    <scope>NUCLEOTIDE SEQUENCE [LARGE SCALE GENOMIC DNA]</scope>
    <source>
        <strain evidence="3 4">Mal64</strain>
    </source>
</reference>
<dbReference type="PANTHER" id="PTHR35401">
    <property type="entry name" value="COPG FAMILY HELIX-TURN-HELIX PROTEIN-RELATED-RELATED"/>
    <property type="match status" value="1"/>
</dbReference>
<comment type="caution">
    <text evidence="3">The sequence shown here is derived from an EMBL/GenBank/DDBJ whole genome shotgun (WGS) entry which is preliminary data.</text>
</comment>
<dbReference type="NCBIfam" id="NF041551">
    <property type="entry name" value="YlcI_YnfO_N"/>
    <property type="match status" value="1"/>
</dbReference>
<protein>
    <recommendedName>
        <fullName evidence="5">DUF1778 domain-containing protein</fullName>
    </recommendedName>
</protein>
<dbReference type="InterPro" id="IPR010985">
    <property type="entry name" value="Ribbon_hlx_hlx"/>
</dbReference>
<dbReference type="AlphaFoldDB" id="A0A5C5ZHR3"/>
<dbReference type="PANTHER" id="PTHR35401:SF2">
    <property type="entry name" value="ABC-TYPE TRANSPORT SYSTEM"/>
    <property type="match status" value="1"/>
</dbReference>
<evidence type="ECO:0000313" key="4">
    <source>
        <dbReference type="Proteomes" id="UP000315440"/>
    </source>
</evidence>
<dbReference type="Proteomes" id="UP000315440">
    <property type="component" value="Unassembled WGS sequence"/>
</dbReference>
<evidence type="ECO:0000256" key="1">
    <source>
        <dbReference type="ARBA" id="ARBA00022649"/>
    </source>
</evidence>
<keyword evidence="1" id="KW-1277">Toxin-antitoxin system</keyword>
<organism evidence="3 4">
    <name type="scientific">Pseudobythopirellula maris</name>
    <dbReference type="NCBI Taxonomy" id="2527991"/>
    <lineage>
        <taxon>Bacteria</taxon>
        <taxon>Pseudomonadati</taxon>
        <taxon>Planctomycetota</taxon>
        <taxon>Planctomycetia</taxon>
        <taxon>Pirellulales</taxon>
        <taxon>Lacipirellulaceae</taxon>
        <taxon>Pseudobythopirellula</taxon>
    </lineage>
</organism>
<comment type="similarity">
    <text evidence="2">Belongs to the TacA antitoxin family.</text>
</comment>
<evidence type="ECO:0000313" key="3">
    <source>
        <dbReference type="EMBL" id="TWT86718.1"/>
    </source>
</evidence>
<sequence length="134" mass="14886">MFFPAGFPAGFIGEGVRLSPKKNLTLYGNMPYIGLRRKEQAMLDEKKTARLEARLPAEVHTLLKEAADLQGRSLSDFVVASAREAAEEAIARSNEIRLTQAEQKRFAEAILNPPPVAPALRKAMKNRERLLDLA</sequence>